<evidence type="ECO:0000256" key="2">
    <source>
        <dbReference type="ARBA" id="ARBA00022737"/>
    </source>
</evidence>
<evidence type="ECO:0000313" key="4">
    <source>
        <dbReference type="Proteomes" id="UP000694941"/>
    </source>
</evidence>
<dbReference type="Gene3D" id="3.80.10.10">
    <property type="entry name" value="Ribonuclease Inhibitor"/>
    <property type="match status" value="2"/>
</dbReference>
<keyword evidence="1" id="KW-0433">Leucine-rich repeat</keyword>
<dbReference type="SMART" id="SM00369">
    <property type="entry name" value="LRR_TYP"/>
    <property type="match status" value="3"/>
</dbReference>
<dbReference type="PANTHER" id="PTHR24369">
    <property type="entry name" value="ANTIGEN BSP, PUTATIVE-RELATED"/>
    <property type="match status" value="1"/>
</dbReference>
<dbReference type="InterPro" id="IPR001611">
    <property type="entry name" value="Leu-rich_rpt"/>
</dbReference>
<feature type="signal peptide" evidence="3">
    <location>
        <begin position="1"/>
        <end position="20"/>
    </location>
</feature>
<evidence type="ECO:0000256" key="1">
    <source>
        <dbReference type="ARBA" id="ARBA00022614"/>
    </source>
</evidence>
<protein>
    <submittedName>
        <fullName evidence="5">Oplophorus-luciferin 2-monooxygenase non-catalytic subunit-like</fullName>
    </submittedName>
</protein>
<gene>
    <name evidence="5" type="primary">LOC106463254</name>
</gene>
<name>A0ABM1BBK7_LIMPO</name>
<dbReference type="SUPFAM" id="SSF52058">
    <property type="entry name" value="L domain-like"/>
    <property type="match status" value="1"/>
</dbReference>
<dbReference type="InterPro" id="IPR003591">
    <property type="entry name" value="Leu-rich_rpt_typical-subtyp"/>
</dbReference>
<proteinExistence type="predicted"/>
<organism evidence="4 5">
    <name type="scientific">Limulus polyphemus</name>
    <name type="common">Atlantic horseshoe crab</name>
    <dbReference type="NCBI Taxonomy" id="6850"/>
    <lineage>
        <taxon>Eukaryota</taxon>
        <taxon>Metazoa</taxon>
        <taxon>Ecdysozoa</taxon>
        <taxon>Arthropoda</taxon>
        <taxon>Chelicerata</taxon>
        <taxon>Merostomata</taxon>
        <taxon>Xiphosura</taxon>
        <taxon>Limulidae</taxon>
        <taxon>Limulus</taxon>
    </lineage>
</organism>
<dbReference type="InterPro" id="IPR050541">
    <property type="entry name" value="LRR_TM_domain-containing"/>
</dbReference>
<sequence length="320" mass="34957">MGYFCILLAFLSLLVSQSMASALCPNKEDLAPCTCDGEGINCMYVVDDADLQQVFKASFEPNSFRALFIQGTPVTIIPKGLFSRIRVQDFMLDVNKISIVESGAFEGSENTARIISFYDNQLKDFPFGDIQKFPGLLTFNLGLNKLASVPDSAFGPHPNLRTIILAENEITSIGRGAFSGLPKLSNVELGSNKISTLGPQSLAMTGHSVGLAIVLSNNKIADIAPDALRGTTPAYLALNENNLEFLDKDVFLPLMKDMTKVQNAQIRFKGNPFSCIGCNKYQWLVENKETVMKLLTDFLCVDGRTLVDLETTDVGCPAFL</sequence>
<dbReference type="Proteomes" id="UP000694941">
    <property type="component" value="Unplaced"/>
</dbReference>
<dbReference type="GeneID" id="106463254"/>
<dbReference type="PANTHER" id="PTHR24369:SF211">
    <property type="entry name" value="LEUCINE-RICH REPEAT-CONTAINING PROTEIN 15-LIKE"/>
    <property type="match status" value="1"/>
</dbReference>
<evidence type="ECO:0000256" key="3">
    <source>
        <dbReference type="SAM" id="SignalP"/>
    </source>
</evidence>
<dbReference type="RefSeq" id="XP_013778718.2">
    <property type="nucleotide sequence ID" value="XM_013923264.2"/>
</dbReference>
<keyword evidence="2" id="KW-0677">Repeat</keyword>
<keyword evidence="3" id="KW-0732">Signal</keyword>
<dbReference type="Pfam" id="PF13855">
    <property type="entry name" value="LRR_8"/>
    <property type="match status" value="1"/>
</dbReference>
<evidence type="ECO:0000313" key="5">
    <source>
        <dbReference type="RefSeq" id="XP_013778718.2"/>
    </source>
</evidence>
<keyword evidence="4" id="KW-1185">Reference proteome</keyword>
<accession>A0ABM1BBK7</accession>
<dbReference type="InterPro" id="IPR032675">
    <property type="entry name" value="LRR_dom_sf"/>
</dbReference>
<reference evidence="5" key="1">
    <citation type="submission" date="2025-08" db="UniProtKB">
        <authorList>
            <consortium name="RefSeq"/>
        </authorList>
    </citation>
    <scope>IDENTIFICATION</scope>
    <source>
        <tissue evidence="5">Muscle</tissue>
    </source>
</reference>
<feature type="chain" id="PRO_5045277308" evidence="3">
    <location>
        <begin position="21"/>
        <end position="320"/>
    </location>
</feature>